<accession>A0A7W7TB54</accession>
<dbReference type="SUPFAM" id="SSF46785">
    <property type="entry name" value="Winged helix' DNA-binding domain"/>
    <property type="match status" value="1"/>
</dbReference>
<proteinExistence type="predicted"/>
<dbReference type="RefSeq" id="WP_184674224.1">
    <property type="nucleotide sequence ID" value="NZ_BAABAI010000014.1"/>
</dbReference>
<dbReference type="Gene3D" id="3.30.70.920">
    <property type="match status" value="1"/>
</dbReference>
<sequence>MDEVDSAILRELQTDARITNRDLAARVGIAPSTCLERVRVLRNRGVLKGFHAEVDLKALNRSVEALVAVRVRPLSRAEVAEFERTLIALPEVLTVYTTSGVDDFVVHVAVRDMEHMHTFVVDRLGGRREVVGYRSSMIYLSTKTPAITELH</sequence>
<evidence type="ECO:0000256" key="2">
    <source>
        <dbReference type="ARBA" id="ARBA00023125"/>
    </source>
</evidence>
<dbReference type="SMART" id="SM00344">
    <property type="entry name" value="HTH_ASNC"/>
    <property type="match status" value="1"/>
</dbReference>
<dbReference type="InterPro" id="IPR019888">
    <property type="entry name" value="Tscrpt_reg_AsnC-like"/>
</dbReference>
<protein>
    <submittedName>
        <fullName evidence="5">DNA-binding Lrp family transcriptional regulator</fullName>
    </submittedName>
</protein>
<dbReference type="InterPro" id="IPR011991">
    <property type="entry name" value="ArsR-like_HTH"/>
</dbReference>
<dbReference type="InterPro" id="IPR036390">
    <property type="entry name" value="WH_DNA-bd_sf"/>
</dbReference>
<evidence type="ECO:0000256" key="1">
    <source>
        <dbReference type="ARBA" id="ARBA00023015"/>
    </source>
</evidence>
<dbReference type="Gene3D" id="1.10.10.10">
    <property type="entry name" value="Winged helix-like DNA-binding domain superfamily/Winged helix DNA-binding domain"/>
    <property type="match status" value="1"/>
</dbReference>
<feature type="domain" description="HTH asnC-type" evidence="4">
    <location>
        <begin position="1"/>
        <end position="62"/>
    </location>
</feature>
<dbReference type="CDD" id="cd00090">
    <property type="entry name" value="HTH_ARSR"/>
    <property type="match status" value="1"/>
</dbReference>
<dbReference type="Pfam" id="PF01037">
    <property type="entry name" value="AsnC_trans_reg"/>
    <property type="match status" value="1"/>
</dbReference>
<dbReference type="InterPro" id="IPR011008">
    <property type="entry name" value="Dimeric_a/b-barrel"/>
</dbReference>
<dbReference type="Pfam" id="PF13412">
    <property type="entry name" value="HTH_24"/>
    <property type="match status" value="1"/>
</dbReference>
<dbReference type="InterPro" id="IPR019887">
    <property type="entry name" value="Tscrpt_reg_AsnC/Lrp_C"/>
</dbReference>
<dbReference type="GO" id="GO:0005829">
    <property type="term" value="C:cytosol"/>
    <property type="evidence" value="ECO:0007669"/>
    <property type="project" value="TreeGrafter"/>
</dbReference>
<dbReference type="InterPro" id="IPR000485">
    <property type="entry name" value="AsnC-type_HTH_dom"/>
</dbReference>
<evidence type="ECO:0000313" key="5">
    <source>
        <dbReference type="EMBL" id="MBB4968580.1"/>
    </source>
</evidence>
<dbReference type="SUPFAM" id="SSF54909">
    <property type="entry name" value="Dimeric alpha+beta barrel"/>
    <property type="match status" value="1"/>
</dbReference>
<keyword evidence="3" id="KW-0804">Transcription</keyword>
<keyword evidence="2 5" id="KW-0238">DNA-binding</keyword>
<evidence type="ECO:0000256" key="3">
    <source>
        <dbReference type="ARBA" id="ARBA00023163"/>
    </source>
</evidence>
<keyword evidence="6" id="KW-1185">Reference proteome</keyword>
<reference evidence="5 6" key="1">
    <citation type="submission" date="2020-08" db="EMBL/GenBank/DDBJ databases">
        <title>Sequencing the genomes of 1000 actinobacteria strains.</title>
        <authorList>
            <person name="Klenk H.-P."/>
        </authorList>
    </citation>
    <scope>NUCLEOTIDE SEQUENCE [LARGE SCALE GENOMIC DNA]</scope>
    <source>
        <strain evidence="5 6">DSM 45084</strain>
    </source>
</reference>
<evidence type="ECO:0000259" key="4">
    <source>
        <dbReference type="PROSITE" id="PS50956"/>
    </source>
</evidence>
<gene>
    <name evidence="5" type="ORF">F4559_005939</name>
</gene>
<dbReference type="Proteomes" id="UP000542674">
    <property type="component" value="Unassembled WGS sequence"/>
</dbReference>
<dbReference type="PANTHER" id="PTHR30154">
    <property type="entry name" value="LEUCINE-RESPONSIVE REGULATORY PROTEIN"/>
    <property type="match status" value="1"/>
</dbReference>
<keyword evidence="1" id="KW-0805">Transcription regulation</keyword>
<dbReference type="GO" id="GO:0043565">
    <property type="term" value="F:sequence-specific DNA binding"/>
    <property type="evidence" value="ECO:0007669"/>
    <property type="project" value="InterPro"/>
</dbReference>
<dbReference type="PANTHER" id="PTHR30154:SF54">
    <property type="entry name" value="POSSIBLE TRANSCRIPTIONAL REGULATORY PROTEIN (PROBABLY LRP_ASNC-FAMILY)"/>
    <property type="match status" value="1"/>
</dbReference>
<dbReference type="EMBL" id="JACHJS010000001">
    <property type="protein sequence ID" value="MBB4968580.1"/>
    <property type="molecule type" value="Genomic_DNA"/>
</dbReference>
<dbReference type="PRINTS" id="PR00033">
    <property type="entry name" value="HTHASNC"/>
</dbReference>
<organism evidence="5 6">
    <name type="scientific">Saccharothrix violaceirubra</name>
    <dbReference type="NCBI Taxonomy" id="413306"/>
    <lineage>
        <taxon>Bacteria</taxon>
        <taxon>Bacillati</taxon>
        <taxon>Actinomycetota</taxon>
        <taxon>Actinomycetes</taxon>
        <taxon>Pseudonocardiales</taxon>
        <taxon>Pseudonocardiaceae</taxon>
        <taxon>Saccharothrix</taxon>
    </lineage>
</organism>
<comment type="caution">
    <text evidence="5">The sequence shown here is derived from an EMBL/GenBank/DDBJ whole genome shotgun (WGS) entry which is preliminary data.</text>
</comment>
<dbReference type="InterPro" id="IPR036388">
    <property type="entry name" value="WH-like_DNA-bd_sf"/>
</dbReference>
<dbReference type="GO" id="GO:0043200">
    <property type="term" value="P:response to amino acid"/>
    <property type="evidence" value="ECO:0007669"/>
    <property type="project" value="TreeGrafter"/>
</dbReference>
<dbReference type="PROSITE" id="PS50956">
    <property type="entry name" value="HTH_ASNC_2"/>
    <property type="match status" value="1"/>
</dbReference>
<name>A0A7W7TB54_9PSEU</name>
<evidence type="ECO:0000313" key="6">
    <source>
        <dbReference type="Proteomes" id="UP000542674"/>
    </source>
</evidence>
<dbReference type="AlphaFoldDB" id="A0A7W7TB54"/>